<keyword evidence="4" id="KW-1185">Reference proteome</keyword>
<dbReference type="SUPFAM" id="SSF48452">
    <property type="entry name" value="TPR-like"/>
    <property type="match status" value="2"/>
</dbReference>
<dbReference type="SMART" id="SM00028">
    <property type="entry name" value="TPR"/>
    <property type="match status" value="2"/>
</dbReference>
<feature type="region of interest" description="Disordered" evidence="2">
    <location>
        <begin position="1"/>
        <end position="31"/>
    </location>
</feature>
<sequence length="443" mass="49977">SQQTPIPAQQQTDELYPTYGSEESEEDPEVQEEEICTDYMSLPKEKLVQSQKKITQLIKEKLTIQANKELIRCVILSRIAFGEEHWKCAQALTNLAYGYLVLRGLPAQAKKHAESAKNILLTWKGNASSDKEKKEILEALIMLNYTLGVIWLLQNHGREAYFNLQKADRLMKELKGLTKRGICGCGLYVSEKDLTIALGRASLAIHRLNLALAYFEKVIGDVIATEGNDTSDLISLYEEIAQIEQLRRNHEQAIQYLKQAYSISVSSFTEVSPQTAEASALLAKAYAMSGKPQHRDAVEAYFIKSISAYQATLGSEDYETLTTIEEFCKWLVENGDKQEAYKLLKASLKSQIISYGDCSKEVAETFYNLGRICFAKGELRKAIQLLRKCLMIQILVYGSEHSKSKETKGLLTQLQRESNNSSIWRREAIPEKKKSCLCKGTEA</sequence>
<dbReference type="InterPro" id="IPR011990">
    <property type="entry name" value="TPR-like_helical_dom_sf"/>
</dbReference>
<evidence type="ECO:0000256" key="2">
    <source>
        <dbReference type="SAM" id="MobiDB-lite"/>
    </source>
</evidence>
<accession>A0A8C9P1D2</accession>
<feature type="compositionally biased region" description="Polar residues" evidence="2">
    <location>
        <begin position="1"/>
        <end position="13"/>
    </location>
</feature>
<reference evidence="3" key="2">
    <citation type="submission" date="2025-09" db="UniProtKB">
        <authorList>
            <consortium name="Ensembl"/>
        </authorList>
    </citation>
    <scope>IDENTIFICATION</scope>
</reference>
<feature type="compositionally biased region" description="Acidic residues" evidence="2">
    <location>
        <begin position="22"/>
        <end position="31"/>
    </location>
</feature>
<dbReference type="PANTHER" id="PTHR14485">
    <property type="entry name" value="TETRATRICOPEPTIDE REPEAT PROTEIN 23"/>
    <property type="match status" value="1"/>
</dbReference>
<dbReference type="Ensembl" id="ENSSDAT00000001485.1">
    <property type="protein sequence ID" value="ENSSDAP00000001280.1"/>
    <property type="gene ID" value="ENSSDAG00000001271.1"/>
</dbReference>
<protein>
    <submittedName>
        <fullName evidence="3">Tetratricopeptide repeat domain 23 like</fullName>
    </submittedName>
</protein>
<dbReference type="PANTHER" id="PTHR14485:SF4">
    <property type="entry name" value="TETRATRICOPEPTIDE REPEAT PROTEIN 23-LIKE"/>
    <property type="match status" value="1"/>
</dbReference>
<feature type="coiled-coil region" evidence="1">
    <location>
        <begin position="233"/>
        <end position="260"/>
    </location>
</feature>
<dbReference type="InterPro" id="IPR019734">
    <property type="entry name" value="TPR_rpt"/>
</dbReference>
<dbReference type="AlphaFoldDB" id="A0A8C9P1D2"/>
<keyword evidence="1" id="KW-0175">Coiled coil</keyword>
<organism evidence="3 4">
    <name type="scientific">Spermophilus dauricus</name>
    <name type="common">Daurian ground squirrel</name>
    <dbReference type="NCBI Taxonomy" id="99837"/>
    <lineage>
        <taxon>Eukaryota</taxon>
        <taxon>Metazoa</taxon>
        <taxon>Chordata</taxon>
        <taxon>Craniata</taxon>
        <taxon>Vertebrata</taxon>
        <taxon>Euteleostomi</taxon>
        <taxon>Mammalia</taxon>
        <taxon>Eutheria</taxon>
        <taxon>Euarchontoglires</taxon>
        <taxon>Glires</taxon>
        <taxon>Rodentia</taxon>
        <taxon>Sciuromorpha</taxon>
        <taxon>Sciuridae</taxon>
        <taxon>Xerinae</taxon>
        <taxon>Marmotini</taxon>
        <taxon>Spermophilus</taxon>
    </lineage>
</organism>
<evidence type="ECO:0000256" key="1">
    <source>
        <dbReference type="SAM" id="Coils"/>
    </source>
</evidence>
<evidence type="ECO:0000313" key="3">
    <source>
        <dbReference type="Ensembl" id="ENSSDAP00000001280.1"/>
    </source>
</evidence>
<proteinExistence type="predicted"/>
<name>A0A8C9P1D2_SPEDA</name>
<dbReference type="Pfam" id="PF13424">
    <property type="entry name" value="TPR_12"/>
    <property type="match status" value="1"/>
</dbReference>
<dbReference type="Proteomes" id="UP000694422">
    <property type="component" value="Unplaced"/>
</dbReference>
<dbReference type="Gene3D" id="1.25.40.10">
    <property type="entry name" value="Tetratricopeptide repeat domain"/>
    <property type="match status" value="2"/>
</dbReference>
<dbReference type="InterPro" id="IPR042621">
    <property type="entry name" value="TTC23/TTC23L"/>
</dbReference>
<evidence type="ECO:0000313" key="4">
    <source>
        <dbReference type="Proteomes" id="UP000694422"/>
    </source>
</evidence>
<reference evidence="3" key="1">
    <citation type="submission" date="2025-08" db="UniProtKB">
        <authorList>
            <consortium name="Ensembl"/>
        </authorList>
    </citation>
    <scope>IDENTIFICATION</scope>
</reference>